<feature type="compositionally biased region" description="Basic and acidic residues" evidence="1">
    <location>
        <begin position="1"/>
        <end position="43"/>
    </location>
</feature>
<feature type="compositionally biased region" description="Basic residues" evidence="1">
    <location>
        <begin position="57"/>
        <end position="71"/>
    </location>
</feature>
<evidence type="ECO:0000313" key="3">
    <source>
        <dbReference type="Proteomes" id="UP001501237"/>
    </source>
</evidence>
<keyword evidence="3" id="KW-1185">Reference proteome</keyword>
<evidence type="ECO:0000313" key="2">
    <source>
        <dbReference type="EMBL" id="GAA3222516.1"/>
    </source>
</evidence>
<protein>
    <submittedName>
        <fullName evidence="2">Uncharacterized protein</fullName>
    </submittedName>
</protein>
<comment type="caution">
    <text evidence="2">The sequence shown here is derived from an EMBL/GenBank/DDBJ whole genome shotgun (WGS) entry which is preliminary data.</text>
</comment>
<proteinExistence type="predicted"/>
<reference evidence="3" key="1">
    <citation type="journal article" date="2019" name="Int. J. Syst. Evol. Microbiol.">
        <title>The Global Catalogue of Microorganisms (GCM) 10K type strain sequencing project: providing services to taxonomists for standard genome sequencing and annotation.</title>
        <authorList>
            <consortium name="The Broad Institute Genomics Platform"/>
            <consortium name="The Broad Institute Genome Sequencing Center for Infectious Disease"/>
            <person name="Wu L."/>
            <person name="Ma J."/>
        </authorList>
    </citation>
    <scope>NUCLEOTIDE SEQUENCE [LARGE SCALE GENOMIC DNA]</scope>
    <source>
        <strain evidence="3">JCM 9377</strain>
    </source>
</reference>
<organism evidence="2 3">
    <name type="scientific">Actinocorallia longicatena</name>
    <dbReference type="NCBI Taxonomy" id="111803"/>
    <lineage>
        <taxon>Bacteria</taxon>
        <taxon>Bacillati</taxon>
        <taxon>Actinomycetota</taxon>
        <taxon>Actinomycetes</taxon>
        <taxon>Streptosporangiales</taxon>
        <taxon>Thermomonosporaceae</taxon>
        <taxon>Actinocorallia</taxon>
    </lineage>
</organism>
<feature type="region of interest" description="Disordered" evidence="1">
    <location>
        <begin position="1"/>
        <end position="71"/>
    </location>
</feature>
<dbReference type="Proteomes" id="UP001501237">
    <property type="component" value="Unassembled WGS sequence"/>
</dbReference>
<sequence>MDWAGRADEGLQDEGGKPDDRRQSEPKGIRYRADGRTGAEARRLRPFVPPRTDRRPAGRRSIHAARHVVDL</sequence>
<dbReference type="EMBL" id="BAAAUV010000013">
    <property type="protein sequence ID" value="GAA3222516.1"/>
    <property type="molecule type" value="Genomic_DNA"/>
</dbReference>
<accession>A0ABP6QGI4</accession>
<gene>
    <name evidence="2" type="ORF">GCM10010468_48350</name>
</gene>
<evidence type="ECO:0000256" key="1">
    <source>
        <dbReference type="SAM" id="MobiDB-lite"/>
    </source>
</evidence>
<name>A0ABP6QGI4_9ACTN</name>